<organism evidence="1 2">
    <name type="scientific">Clostridium perfringens</name>
    <dbReference type="NCBI Taxonomy" id="1502"/>
    <lineage>
        <taxon>Bacteria</taxon>
        <taxon>Bacillati</taxon>
        <taxon>Bacillota</taxon>
        <taxon>Clostridia</taxon>
        <taxon>Eubacteriales</taxon>
        <taxon>Clostridiaceae</taxon>
        <taxon>Clostridium</taxon>
    </lineage>
</organism>
<comment type="caution">
    <text evidence="1">The sequence shown here is derived from an EMBL/GenBank/DDBJ whole genome shotgun (WGS) entry which is preliminary data.</text>
</comment>
<proteinExistence type="predicted"/>
<accession>A0AAP4A9L6</accession>
<sequence length="40" mass="4932">MNFFESIVRSKDFVHIKTYSLSKKVYETIIYNQLKNRVYK</sequence>
<name>A0AAP4A9L6_CLOPF</name>
<dbReference type="RefSeq" id="WP_279857039.1">
    <property type="nucleotide sequence ID" value="NZ_JARVUX010000001.1"/>
</dbReference>
<dbReference type="Proteomes" id="UP001222958">
    <property type="component" value="Unassembled WGS sequence"/>
</dbReference>
<protein>
    <submittedName>
        <fullName evidence="1">Uncharacterized protein</fullName>
    </submittedName>
</protein>
<evidence type="ECO:0000313" key="1">
    <source>
        <dbReference type="EMBL" id="MDH2335384.1"/>
    </source>
</evidence>
<evidence type="ECO:0000313" key="2">
    <source>
        <dbReference type="Proteomes" id="UP001222958"/>
    </source>
</evidence>
<dbReference type="EMBL" id="JARVUX010000001">
    <property type="protein sequence ID" value="MDH2335384.1"/>
    <property type="molecule type" value="Genomic_DNA"/>
</dbReference>
<gene>
    <name evidence="1" type="ORF">QDQ28_04175</name>
</gene>
<reference evidence="1" key="1">
    <citation type="submission" date="2023-04" db="EMBL/GenBank/DDBJ databases">
        <title>Epidemiological investigation of Clostridium perfringens isolated from cattle.</title>
        <authorList>
            <person name="Tian R."/>
        </authorList>
    </citation>
    <scope>NUCLEOTIDE SEQUENCE</scope>
    <source>
        <strain evidence="1">ZWCP172</strain>
    </source>
</reference>
<dbReference type="AlphaFoldDB" id="A0AAP4A9L6"/>